<accession>A0A3N4L8J8</accession>
<dbReference type="SUPFAM" id="SSF53067">
    <property type="entry name" value="Actin-like ATPase domain"/>
    <property type="match status" value="2"/>
</dbReference>
<dbReference type="STRING" id="1051890.A0A3N4L8J8"/>
<evidence type="ECO:0008006" key="3">
    <source>
        <dbReference type="Google" id="ProtNLM"/>
    </source>
</evidence>
<dbReference type="Proteomes" id="UP000267821">
    <property type="component" value="Unassembled WGS sequence"/>
</dbReference>
<name>A0A3N4L8J8_9PEZI</name>
<dbReference type="PANTHER" id="PTHR14187">
    <property type="entry name" value="ALPHA KINASE/ELONGATION FACTOR 2 KINASE"/>
    <property type="match status" value="1"/>
</dbReference>
<dbReference type="OrthoDB" id="2394218at2759"/>
<keyword evidence="2" id="KW-1185">Reference proteome</keyword>
<protein>
    <recommendedName>
        <fullName evidence="3">Actin-like ATPase domain-containing protein</fullName>
    </recommendedName>
</protein>
<evidence type="ECO:0000313" key="2">
    <source>
        <dbReference type="Proteomes" id="UP000267821"/>
    </source>
</evidence>
<organism evidence="1 2">
    <name type="scientific">Terfezia boudieri ATCC MYA-4762</name>
    <dbReference type="NCBI Taxonomy" id="1051890"/>
    <lineage>
        <taxon>Eukaryota</taxon>
        <taxon>Fungi</taxon>
        <taxon>Dikarya</taxon>
        <taxon>Ascomycota</taxon>
        <taxon>Pezizomycotina</taxon>
        <taxon>Pezizomycetes</taxon>
        <taxon>Pezizales</taxon>
        <taxon>Pezizaceae</taxon>
        <taxon>Terfezia</taxon>
    </lineage>
</organism>
<gene>
    <name evidence="1" type="ORF">L211DRAFT_842904</name>
</gene>
<dbReference type="AlphaFoldDB" id="A0A3N4L8J8"/>
<evidence type="ECO:0000313" key="1">
    <source>
        <dbReference type="EMBL" id="RPB19183.1"/>
    </source>
</evidence>
<dbReference type="CDD" id="cd10170">
    <property type="entry name" value="ASKHA_NBD_HSP70"/>
    <property type="match status" value="1"/>
</dbReference>
<dbReference type="InParanoid" id="A0A3N4L8J8"/>
<dbReference type="EMBL" id="ML121596">
    <property type="protein sequence ID" value="RPB19183.1"/>
    <property type="molecule type" value="Genomic_DNA"/>
</dbReference>
<reference evidence="1 2" key="1">
    <citation type="journal article" date="2018" name="Nat. Ecol. Evol.">
        <title>Pezizomycetes genomes reveal the molecular basis of ectomycorrhizal truffle lifestyle.</title>
        <authorList>
            <person name="Murat C."/>
            <person name="Payen T."/>
            <person name="Noel B."/>
            <person name="Kuo A."/>
            <person name="Morin E."/>
            <person name="Chen J."/>
            <person name="Kohler A."/>
            <person name="Krizsan K."/>
            <person name="Balestrini R."/>
            <person name="Da Silva C."/>
            <person name="Montanini B."/>
            <person name="Hainaut M."/>
            <person name="Levati E."/>
            <person name="Barry K.W."/>
            <person name="Belfiori B."/>
            <person name="Cichocki N."/>
            <person name="Clum A."/>
            <person name="Dockter R.B."/>
            <person name="Fauchery L."/>
            <person name="Guy J."/>
            <person name="Iotti M."/>
            <person name="Le Tacon F."/>
            <person name="Lindquist E.A."/>
            <person name="Lipzen A."/>
            <person name="Malagnac F."/>
            <person name="Mello A."/>
            <person name="Molinier V."/>
            <person name="Miyauchi S."/>
            <person name="Poulain J."/>
            <person name="Riccioni C."/>
            <person name="Rubini A."/>
            <person name="Sitrit Y."/>
            <person name="Splivallo R."/>
            <person name="Traeger S."/>
            <person name="Wang M."/>
            <person name="Zifcakova L."/>
            <person name="Wipf D."/>
            <person name="Zambonelli A."/>
            <person name="Paolocci F."/>
            <person name="Nowrousian M."/>
            <person name="Ottonello S."/>
            <person name="Baldrian P."/>
            <person name="Spatafora J.W."/>
            <person name="Henrissat B."/>
            <person name="Nagy L.G."/>
            <person name="Aury J.M."/>
            <person name="Wincker P."/>
            <person name="Grigoriev I.V."/>
            <person name="Bonfante P."/>
            <person name="Martin F.M."/>
        </authorList>
    </citation>
    <scope>NUCLEOTIDE SEQUENCE [LARGE SCALE GENOMIC DNA]</scope>
    <source>
        <strain evidence="1 2">ATCC MYA-4762</strain>
    </source>
</reference>
<proteinExistence type="predicted"/>
<dbReference type="PANTHER" id="PTHR14187:SF5">
    <property type="entry name" value="HEAT SHOCK 70 KDA PROTEIN 12A"/>
    <property type="match status" value="1"/>
</dbReference>
<dbReference type="InterPro" id="IPR043129">
    <property type="entry name" value="ATPase_NBD"/>
</dbReference>
<sequence length="648" mass="73871">MAGPSLIVGVDFGTTCSGFAYVDTDTRHRGRIRPVYFNNSDMPKIPTKLCYCTRGSHQGSDPEGSSRYGSHQYNWGLQVSEHCPEPREFFKLLLDPEATNNSFGEDIPGSFAGSHRRLANRGASNTVAPEDMVKHFLSAMLGEFYVQLRRDYNKRNYKNEDFTIDWVFTVPAFFSPEMVGRLQEVIIPEAGFNGSISTLLEPEGAAMNVLIDAMTSNTPPAAANEKILVCDAGGGTTDLFAFEIKSLEQSPNGPHLQMRPLGEFCGGLIGAMDINEAFDVFLHKAWKPIGESSNDEKHILESYRQRDFLNAHRRFDEYKTSFNENDIPRPIEFSETVGVASIPKAGIDCGVLDLSRTLMKKFFDDVIIQVQRLVQGHITKLESRGHVLQAMIFVGGLAASPYVRRKMEAWSQTRNIKLITPQDRYQIIAAVMRGAVQHKLHERIQHSPPTLAIVQRSSFGYVLDEEYDPARHTIHLNHSFDDACTGRKMARRQIRWLVRKGDILYPDAQGELIARTIHRERFTKGQVRRWTYTVVRTEQDDTLNLPMTVDTDGVIEVAHTTLDLTGYDRRDRRCFQIHWRHAPTNDHRWLRWGRKDVLKYFETEVHLALRFRHGGLVEPIVQSSLEAQGLRPRRRNALTRWLPGKAYR</sequence>
<dbReference type="Gene3D" id="3.30.420.40">
    <property type="match status" value="1"/>
</dbReference>